<name>A0A2D4IQR7_MICLE</name>
<proteinExistence type="predicted"/>
<reference evidence="1" key="1">
    <citation type="submission" date="2017-07" db="EMBL/GenBank/DDBJ databases">
        <authorList>
            <person name="Mikheyev A."/>
            <person name="Grau M."/>
        </authorList>
    </citation>
    <scope>NUCLEOTIDE SEQUENCE</scope>
    <source>
        <tissue evidence="1">Venom_gland</tissue>
    </source>
</reference>
<evidence type="ECO:0000313" key="1">
    <source>
        <dbReference type="EMBL" id="LAA86583.1"/>
    </source>
</evidence>
<protein>
    <submittedName>
        <fullName evidence="1">Uncharacterized protein</fullName>
    </submittedName>
</protein>
<reference evidence="1" key="2">
    <citation type="submission" date="2017-11" db="EMBL/GenBank/DDBJ databases">
        <title>Coralsnake Venomics: Analyses of Venom Gland Transcriptomes and Proteomes of Six Brazilian Taxa.</title>
        <authorList>
            <person name="Aird S.D."/>
            <person name="Jorge da Silva N."/>
            <person name="Qiu L."/>
            <person name="Villar-Briones A."/>
            <person name="Aparecida-Saddi V."/>
            <person name="Campos-Telles M.P."/>
            <person name="Grau M."/>
            <person name="Mikheyev A.S."/>
        </authorList>
    </citation>
    <scope>NUCLEOTIDE SEQUENCE</scope>
    <source>
        <tissue evidence="1">Venom_gland</tissue>
    </source>
</reference>
<dbReference type="AlphaFoldDB" id="A0A2D4IQR7"/>
<dbReference type="EMBL" id="IACK01115034">
    <property type="protein sequence ID" value="LAA86583.1"/>
    <property type="molecule type" value="Transcribed_RNA"/>
</dbReference>
<accession>A0A2D4IQR7</accession>
<organism evidence="1">
    <name type="scientific">Micrurus lemniscatus lemniscatus</name>
    <dbReference type="NCBI Taxonomy" id="129467"/>
    <lineage>
        <taxon>Eukaryota</taxon>
        <taxon>Metazoa</taxon>
        <taxon>Chordata</taxon>
        <taxon>Craniata</taxon>
        <taxon>Vertebrata</taxon>
        <taxon>Euteleostomi</taxon>
        <taxon>Lepidosauria</taxon>
        <taxon>Squamata</taxon>
        <taxon>Bifurcata</taxon>
        <taxon>Unidentata</taxon>
        <taxon>Episquamata</taxon>
        <taxon>Toxicofera</taxon>
        <taxon>Serpentes</taxon>
        <taxon>Colubroidea</taxon>
        <taxon>Elapidae</taxon>
        <taxon>Elapinae</taxon>
        <taxon>Micrurus</taxon>
    </lineage>
</organism>
<sequence length="101" mass="10969">MSALEKNSKRSPQVTTVMEAGSNIAATPVSRELSFLSLRWVLVGGLRKQSKPPWRGGEVKEGCLARFQGRLNSPVKLQGYCPLCHVTEKAAKMAATQPETA</sequence>